<keyword evidence="2" id="KW-1185">Reference proteome</keyword>
<dbReference type="EMBL" id="WKED01000050">
    <property type="protein sequence ID" value="MCF5109471.1"/>
    <property type="molecule type" value="Genomic_DNA"/>
</dbReference>
<reference evidence="1 2" key="1">
    <citation type="submission" date="2019-11" db="EMBL/GenBank/DDBJ databases">
        <title>Epiphytic Pseudomonas syringae from cherry orchards.</title>
        <authorList>
            <person name="Hulin M.T."/>
        </authorList>
    </citation>
    <scope>NUCLEOTIDE SEQUENCE [LARGE SCALE GENOMIC DNA]</scope>
    <source>
        <strain evidence="1 2">PA-6-5B</strain>
    </source>
</reference>
<sequence>MNASYLLMLGALGLTLSPLIYATSEVDAEEKSQLRKLFCESKGGSDVHRHGP</sequence>
<protein>
    <submittedName>
        <fullName evidence="1">Uncharacterized protein</fullName>
    </submittedName>
</protein>
<evidence type="ECO:0000313" key="2">
    <source>
        <dbReference type="Proteomes" id="UP000814003"/>
    </source>
</evidence>
<comment type="caution">
    <text evidence="1">The sequence shown here is derived from an EMBL/GenBank/DDBJ whole genome shotgun (WGS) entry which is preliminary data.</text>
</comment>
<evidence type="ECO:0000313" key="1">
    <source>
        <dbReference type="EMBL" id="MCF5109471.1"/>
    </source>
</evidence>
<name>A0ABS9FAT3_9PSED</name>
<gene>
    <name evidence="1" type="ORF">GIW56_21810</name>
</gene>
<accession>A0ABS9FAT3</accession>
<organism evidence="1 2">
    <name type="scientific">Pseudomonas gessardii</name>
    <dbReference type="NCBI Taxonomy" id="78544"/>
    <lineage>
        <taxon>Bacteria</taxon>
        <taxon>Pseudomonadati</taxon>
        <taxon>Pseudomonadota</taxon>
        <taxon>Gammaproteobacteria</taxon>
        <taxon>Pseudomonadales</taxon>
        <taxon>Pseudomonadaceae</taxon>
        <taxon>Pseudomonas</taxon>
    </lineage>
</organism>
<proteinExistence type="predicted"/>
<dbReference type="RefSeq" id="WP_169901875.1">
    <property type="nucleotide sequence ID" value="NZ_JAAQYO010000029.1"/>
</dbReference>
<dbReference type="Proteomes" id="UP000814003">
    <property type="component" value="Unassembled WGS sequence"/>
</dbReference>